<dbReference type="WBParaSite" id="ACAC_0000969401-mRNA-1">
    <property type="protein sequence ID" value="ACAC_0000969401-mRNA-1"/>
    <property type="gene ID" value="ACAC_0000969401"/>
</dbReference>
<keyword evidence="3 7" id="KW-0812">Transmembrane</keyword>
<dbReference type="InterPro" id="IPR000731">
    <property type="entry name" value="SSD"/>
</dbReference>
<dbReference type="GO" id="GO:0030659">
    <property type="term" value="C:cytoplasmic vesicle membrane"/>
    <property type="evidence" value="ECO:0007669"/>
    <property type="project" value="TreeGrafter"/>
</dbReference>
<dbReference type="PANTHER" id="PTHR10796">
    <property type="entry name" value="PATCHED-RELATED"/>
    <property type="match status" value="1"/>
</dbReference>
<evidence type="ECO:0000256" key="2">
    <source>
        <dbReference type="ARBA" id="ARBA00005585"/>
    </source>
</evidence>
<protein>
    <submittedName>
        <fullName evidence="10">SSD domain-containing protein</fullName>
    </submittedName>
</protein>
<comment type="similarity">
    <text evidence="2">Belongs to the patched family.</text>
</comment>
<accession>A0A0K0DFF2</accession>
<feature type="transmembrane region" description="Helical" evidence="7">
    <location>
        <begin position="343"/>
        <end position="363"/>
    </location>
</feature>
<dbReference type="InterPro" id="IPR051697">
    <property type="entry name" value="Patched_domain-protein"/>
</dbReference>
<dbReference type="GO" id="GO:0005886">
    <property type="term" value="C:plasma membrane"/>
    <property type="evidence" value="ECO:0007669"/>
    <property type="project" value="TreeGrafter"/>
</dbReference>
<feature type="transmembrane region" description="Helical" evidence="7">
    <location>
        <begin position="270"/>
        <end position="289"/>
    </location>
</feature>
<evidence type="ECO:0000256" key="7">
    <source>
        <dbReference type="SAM" id="Phobius"/>
    </source>
</evidence>
<dbReference type="GO" id="GO:0018996">
    <property type="term" value="P:molting cycle, collagen and cuticulin-based cuticle"/>
    <property type="evidence" value="ECO:0007669"/>
    <property type="project" value="TreeGrafter"/>
</dbReference>
<sequence length="430" mass="49670">MRCVFPTLDKPLERVFRWYAQHLLVDYYMIFVIAPLIMTAFLGCGLIWIEELTVLDAKKLYTPVSAPSWEEERIMNELWPVKPNEFLPERTFEWKRYLLGSYLEEIERLEADVATNVSFPMQQQWRDNSTLNMNETITFQDICMNWYGECYRQSNLISLLRHRQQLEARGIAISYPQANPAGTPIYLAFNVGGVETFANDTIKSAKAMRLWFFLRFETSTLDEMAKEWEDAATKYVREKYGDNLHIKCHIKHSRIVDQGLTNNANRLKPYFAVTVIVLITFTSLYSMKWNISKTKGRFHVRIDWLRSKPILAFGGVLSSGLAITSGIGLLLWCGMFFAEITLVSPFLVLSIGVDDMFIAVAAWHNTELKYPGNSHAVLKKRMVEAISESSVAIFITSITDVRSSWSKNHERIIDYVLLSYTRNFSKLGHT</sequence>
<evidence type="ECO:0000256" key="6">
    <source>
        <dbReference type="ARBA" id="ARBA00023180"/>
    </source>
</evidence>
<dbReference type="PANTHER" id="PTHR10796:SF91">
    <property type="entry name" value="SSD DOMAIN-CONTAINING PROTEIN"/>
    <property type="match status" value="1"/>
</dbReference>
<dbReference type="GO" id="GO:0006897">
    <property type="term" value="P:endocytosis"/>
    <property type="evidence" value="ECO:0007669"/>
    <property type="project" value="TreeGrafter"/>
</dbReference>
<feature type="transmembrane region" description="Helical" evidence="7">
    <location>
        <begin position="310"/>
        <end position="337"/>
    </location>
</feature>
<dbReference type="STRING" id="6313.A0A0K0DFF2"/>
<dbReference type="PROSITE" id="PS50156">
    <property type="entry name" value="SSD"/>
    <property type="match status" value="1"/>
</dbReference>
<dbReference type="Proteomes" id="UP000035642">
    <property type="component" value="Unassembled WGS sequence"/>
</dbReference>
<proteinExistence type="inferred from homology"/>
<keyword evidence="5 7" id="KW-0472">Membrane</keyword>
<comment type="subcellular location">
    <subcellularLocation>
        <location evidence="1">Membrane</location>
        <topology evidence="1">Multi-pass membrane protein</topology>
    </subcellularLocation>
</comment>
<dbReference type="SUPFAM" id="SSF82866">
    <property type="entry name" value="Multidrug efflux transporter AcrB transmembrane domain"/>
    <property type="match status" value="1"/>
</dbReference>
<keyword evidence="6" id="KW-0325">Glycoprotein</keyword>
<evidence type="ECO:0000313" key="9">
    <source>
        <dbReference type="Proteomes" id="UP000035642"/>
    </source>
</evidence>
<dbReference type="Pfam" id="PF02460">
    <property type="entry name" value="Patched"/>
    <property type="match status" value="1"/>
</dbReference>
<keyword evidence="4 7" id="KW-1133">Transmembrane helix</keyword>
<dbReference type="InterPro" id="IPR003392">
    <property type="entry name" value="PTHD_SSD"/>
</dbReference>
<evidence type="ECO:0000256" key="1">
    <source>
        <dbReference type="ARBA" id="ARBA00004141"/>
    </source>
</evidence>
<feature type="transmembrane region" description="Helical" evidence="7">
    <location>
        <begin position="27"/>
        <end position="49"/>
    </location>
</feature>
<organism evidence="9 10">
    <name type="scientific">Angiostrongylus cantonensis</name>
    <name type="common">Rat lungworm</name>
    <dbReference type="NCBI Taxonomy" id="6313"/>
    <lineage>
        <taxon>Eukaryota</taxon>
        <taxon>Metazoa</taxon>
        <taxon>Ecdysozoa</taxon>
        <taxon>Nematoda</taxon>
        <taxon>Chromadorea</taxon>
        <taxon>Rhabditida</taxon>
        <taxon>Rhabditina</taxon>
        <taxon>Rhabditomorpha</taxon>
        <taxon>Strongyloidea</taxon>
        <taxon>Metastrongylidae</taxon>
        <taxon>Angiostrongylus</taxon>
    </lineage>
</organism>
<evidence type="ECO:0000256" key="4">
    <source>
        <dbReference type="ARBA" id="ARBA00022989"/>
    </source>
</evidence>
<reference evidence="10" key="2">
    <citation type="submission" date="2017-02" db="UniProtKB">
        <authorList>
            <consortium name="WormBaseParasite"/>
        </authorList>
    </citation>
    <scope>IDENTIFICATION</scope>
</reference>
<evidence type="ECO:0000256" key="5">
    <source>
        <dbReference type="ARBA" id="ARBA00023136"/>
    </source>
</evidence>
<evidence type="ECO:0000259" key="8">
    <source>
        <dbReference type="PROSITE" id="PS50156"/>
    </source>
</evidence>
<evidence type="ECO:0000313" key="10">
    <source>
        <dbReference type="WBParaSite" id="ACAC_0000969401-mRNA-1"/>
    </source>
</evidence>
<feature type="domain" description="SSD" evidence="8">
    <location>
        <begin position="269"/>
        <end position="401"/>
    </location>
</feature>
<keyword evidence="9" id="KW-1185">Reference proteome</keyword>
<name>A0A0K0DFF2_ANGCA</name>
<evidence type="ECO:0000256" key="3">
    <source>
        <dbReference type="ARBA" id="ARBA00022692"/>
    </source>
</evidence>
<reference evidence="9" key="1">
    <citation type="submission" date="2012-09" db="EMBL/GenBank/DDBJ databases">
        <authorList>
            <person name="Martin A.A."/>
        </authorList>
    </citation>
    <scope>NUCLEOTIDE SEQUENCE</scope>
</reference>
<dbReference type="AlphaFoldDB" id="A0A0K0DFF2"/>